<evidence type="ECO:0000313" key="3">
    <source>
        <dbReference type="Proteomes" id="UP000033966"/>
    </source>
</evidence>
<feature type="transmembrane region" description="Helical" evidence="1">
    <location>
        <begin position="732"/>
        <end position="750"/>
    </location>
</feature>
<feature type="transmembrane region" description="Helical" evidence="1">
    <location>
        <begin position="1571"/>
        <end position="1592"/>
    </location>
</feature>
<feature type="transmembrane region" description="Helical" evidence="1">
    <location>
        <begin position="2198"/>
        <end position="2223"/>
    </location>
</feature>
<comment type="caution">
    <text evidence="2">The sequence shown here is derived from an EMBL/GenBank/DDBJ whole genome shotgun (WGS) entry which is preliminary data.</text>
</comment>
<feature type="transmembrane region" description="Helical" evidence="1">
    <location>
        <begin position="1405"/>
        <end position="1424"/>
    </location>
</feature>
<feature type="non-terminal residue" evidence="2">
    <location>
        <position position="1"/>
    </location>
</feature>
<feature type="transmembrane region" description="Helical" evidence="1">
    <location>
        <begin position="2348"/>
        <end position="2370"/>
    </location>
</feature>
<dbReference type="Proteomes" id="UP000033966">
    <property type="component" value="Unassembled WGS sequence"/>
</dbReference>
<evidence type="ECO:0000256" key="1">
    <source>
        <dbReference type="SAM" id="Phobius"/>
    </source>
</evidence>
<feature type="transmembrane region" description="Helical" evidence="1">
    <location>
        <begin position="2449"/>
        <end position="2469"/>
    </location>
</feature>
<protein>
    <submittedName>
        <fullName evidence="2">Uncharacterized protein</fullName>
    </submittedName>
</protein>
<feature type="transmembrane region" description="Helical" evidence="1">
    <location>
        <begin position="1382"/>
        <end position="1399"/>
    </location>
</feature>
<keyword evidence="1" id="KW-0472">Membrane</keyword>
<feature type="transmembrane region" description="Helical" evidence="1">
    <location>
        <begin position="2405"/>
        <end position="2424"/>
    </location>
</feature>
<keyword evidence="1" id="KW-0812">Transmembrane</keyword>
<name>A0A0G1L5A4_9BACT</name>
<dbReference type="EMBL" id="LCKF01000020">
    <property type="protein sequence ID" value="KKT91000.1"/>
    <property type="molecule type" value="Genomic_DNA"/>
</dbReference>
<reference evidence="2 3" key="1">
    <citation type="journal article" date="2015" name="Nature">
        <title>rRNA introns, odd ribosomes, and small enigmatic genomes across a large radiation of phyla.</title>
        <authorList>
            <person name="Brown C.T."/>
            <person name="Hug L.A."/>
            <person name="Thomas B.C."/>
            <person name="Sharon I."/>
            <person name="Castelle C.J."/>
            <person name="Singh A."/>
            <person name="Wilkins M.J."/>
            <person name="Williams K.H."/>
            <person name="Banfield J.F."/>
        </authorList>
    </citation>
    <scope>NUCLEOTIDE SEQUENCE [LARGE SCALE GENOMIC DNA]</scope>
</reference>
<accession>A0A0G1L5A4</accession>
<feature type="transmembrane region" description="Helical" evidence="1">
    <location>
        <begin position="2323"/>
        <end position="2342"/>
    </location>
</feature>
<organism evidence="2 3">
    <name type="scientific">Candidatus Jorgensenbacteria bacterium GW2011_GWA2_45_13</name>
    <dbReference type="NCBI Taxonomy" id="1618662"/>
    <lineage>
        <taxon>Bacteria</taxon>
        <taxon>Candidatus Joergenseniibacteriota</taxon>
    </lineage>
</organism>
<feature type="transmembrane region" description="Helical" evidence="1">
    <location>
        <begin position="2489"/>
        <end position="2509"/>
    </location>
</feature>
<proteinExistence type="predicted"/>
<gene>
    <name evidence="2" type="ORF">UW92_C0020G0001</name>
</gene>
<evidence type="ECO:0000313" key="2">
    <source>
        <dbReference type="EMBL" id="KKT91000.1"/>
    </source>
</evidence>
<keyword evidence="1" id="KW-1133">Transmembrane helix</keyword>
<sequence>EKTNAGILTLELTDLLRDLTWYESKDLSRRNRDIESYRQIIEDGQIFERRTQHMYGDQVKETHTQLPLSFFDVATRSSVTNSMPYGFKEDYKISRAIEFDRRTGELTVEISNQRIGNLIWREVRNNFNQLVRVIESIPEAKNFIPNTIINLSYKGIPGVINLSESAATFLSTRGGDVSDAYHPIDNSILLDSMGNRININTVDVHTLFDDSKRVRYEGRTQFYDVNDNSLGKIDYREIKNAEGNGSERHFGYVDGNDMFIPTFKIYSFYEIGIDKTGLLKLGLFDIATKTAALAVIDGKEEMYSFSNNTDLTKGYLYFAVKRGFAPAEFNKELNNKLENERYAYLERIVKTNGGVIKFEFVRDAWEEIKHGTGRLHARVKNHNALDPVTQFAVGIPREITFVDYGNGTADLSMADAFPRQRNIGGGSYSYEIDKEKPTRNINDYSTLQFDQDGTPRRIFNSNWVTHSSDVTVENGPEDQAIMNYGVTDRRTRQGERALTGMTAKFDGRLVYNEYRGFGYGPQKQRAYYNDVEERIVSVILKNEVGVELSMAKPHKVSISVPRRDTNGEYVQGVIDVYEVDATPQTFQVLSDYRRFKEENPEWIFDFTGIPYRTYFNGKLEKIYWNKYRSETKDVQAVPGYDKATDEVASRLSPEAYDRFWNSYAGQNIGRVMKLFGLGEKAHNIDEKGRIRNGYRPITEVDKIRLEETRKIRDQFIELYKQSGSEAGLSNPMTAFLIVAGVVVLGWFIFLGKAMLRALFTWEKAEKTTQAVEIPLANDPVKGIEQFLNAVRLAREHGSVEEAIMAIEQYYPVTIKNVGIGLKRLLNDSISMNNAAETLIKLENAVETVKNNMGRSMAQDADIDMMAVGHSIFAAMVEAFYWPIIKEYAEKYGLNEANAKKDGNGKVLRNAKGELEAWMVGGIEIKVADQGKISDRGETDVHVLEKTIKGRIIGKLITRLSDEAGASERVWGYQDARDIEKSPFDQRIWAKVERARADSDPQLAKFGNELTGLLEQLYAETDEARKAELQTKINELRQQHAYEGWFEISMEEFFLRELFLFLTGNLQGQVAWTRHLLKLSAEKIRANQHQGLIPEVVNRSANILYILGDQYTKINKLRKAEGDNQVWRIYFDETHLTRALQLNDYDDPLAAFGLTLQDLTDYTNDFEGSLEAMRAKKASIGPNSFPRHQFIRDVLQASRKDEDLHGKIVQDIVDRKLLPKLLKSYKVSDFALFTRPTKYINFKRLFGLIPRFFDHSLLLLWLGVSGIALIHLLFAGALPLGLSYVTVIPPLIISAALLLGKLYQENAEKALKAKLGEEDYKLHEFKSKMNQVGYLDGVLDTIINVYKSEPSQDVKSTWPEKEKAKDAFGQLHYQKYGRIVPKLREVIAVAGVGLVVFYGLNALLGLPLWFTGFVSIALLFAYQMFVKTSRASLSWPALVNVLIPMLSWIFSMPVLAQVAGLIAGLWELTLFFGLIAVPAHIVLALSFIFMVRGGMYIGQMVVNRRVMKTKQRFSIRRNFEIKHAIKAVGAKLNNKTVSTIGYRAGALLLGTISFLSAVGYIFFMAFASLQGVVYGLALVGPVVFIITTGYWAWKLARIVELYSKVHFKNYEIAEHKHNEKITRKRAKDRWVYQIKALAKTGNNTIDLETRDRLLLFKPVVPKDYEEKFADSIKRILGTFYNLDTPDLFRQWTSRPVTTVYHSAFEEPLTFTYEKTAKEAVVAALIEWTAMKKDKDGNEVWDESKTAFPTEMYQLAVNVFADEWWKFAQTVDLGTGLSEAQEKTMRATIRGAQFRTPADGRELKESLEDTFRALDGTTVRADRVIEQIVHWANMRHQTVYRTLEGFKGQAEAFRNVAEYSFYNERYQELKEIYGPLSDTPERAGLGQKVLALLAGAGIEQERINELSGTLVRTGWLAPILLRENEQLIIFNQQNSLTDDEREFLRFDLYYDQLVKDKFIIYTVLQNTKTSQEYIQQRPENRFLISRLGNKGGPNTGFLMGTAGIPEMTQGFKATFIANFSRYRYDVSMRQDAVMETKPEEAIWVVNNVDELSKQNTMGLIYPMYVADKYLDDFFANKDPIESTWTMMVQSFMHETGQVGEYGKYMHKEEYELNYGIAPLSRNAEDLTLTMYGLALGINVAYNHAMFVGGAKPAGYKAEIGTEMKYAGDAYEMTHDTLGQMLMKSPKAPTSWKLTHLFNTAAFWALKPLVVVNAIIFVFSAVVLFIDPAHTFPFAPAFVATGIVLALSIVQNLVSLLMAKYGSIKGFLKFLNMTFFKPAMAVFATSLHPAYSKAVTDDTAKGKDVFIPTARGSLAKRRMTRDIYETIKLGPKIGTVLIPLLLLFAPYHPAVFLMSAVLYILLIFSYIIGPHLFNVRPIHINPFTNWVANLAVAAILGGLIYAGASLTAWPILAAVAAIQVAFSIVGARNNSKGSKSANLYTFLTQKTFERHVTALLLFLLLLGDVTLALPLAVKYVLDTNYRAMVKDVGKGLVLSMFWSSLDLLNMFIPGSIRSITRKIISSVRSKSRAVRQGLQTRVLKILRPVKV</sequence>
<feature type="transmembrane region" description="Helical" evidence="1">
    <location>
        <begin position="2235"/>
        <end position="2256"/>
    </location>
</feature>
<feature type="transmembrane region" description="Helical" evidence="1">
    <location>
        <begin position="1279"/>
        <end position="1298"/>
    </location>
</feature>
<feature type="transmembrane region" description="Helical" evidence="1">
    <location>
        <begin position="1251"/>
        <end position="1273"/>
    </location>
</feature>
<feature type="transmembrane region" description="Helical" evidence="1">
    <location>
        <begin position="1543"/>
        <end position="1565"/>
    </location>
</feature>
<feature type="transmembrane region" description="Helical" evidence="1">
    <location>
        <begin position="1467"/>
        <end position="1490"/>
    </location>
</feature>
<feature type="non-terminal residue" evidence="2">
    <location>
        <position position="2544"/>
    </location>
</feature>
<feature type="transmembrane region" description="Helical" evidence="1">
    <location>
        <begin position="1436"/>
        <end position="1461"/>
    </location>
</feature>
<feature type="transmembrane region" description="Helical" evidence="1">
    <location>
        <begin position="2382"/>
        <end position="2399"/>
    </location>
</feature>